<feature type="domain" description="Glycosyltransferase 2-like" evidence="7">
    <location>
        <begin position="203"/>
        <end position="312"/>
    </location>
</feature>
<evidence type="ECO:0000256" key="4">
    <source>
        <dbReference type="ARBA" id="ARBA00022679"/>
    </source>
</evidence>
<dbReference type="Pfam" id="PF00535">
    <property type="entry name" value="Glycos_transf_2"/>
    <property type="match status" value="1"/>
</dbReference>
<feature type="region of interest" description="Disordered" evidence="6">
    <location>
        <begin position="427"/>
        <end position="479"/>
    </location>
</feature>
<evidence type="ECO:0000256" key="1">
    <source>
        <dbReference type="ARBA" id="ARBA00001946"/>
    </source>
</evidence>
<name>A0A6J6ESM1_9ZZZZ</name>
<dbReference type="AlphaFoldDB" id="A0A6J6ESM1"/>
<sequence length="479" mass="51257">MHRSRRPKRSATVSWASKNSSITFTGSARTISISRGFGPDRKGNTIGARKSAATCHISSVCMPSAALMTVAPAANARRVTSGFQESMLSGTPNAASAITMDSRRSHSSCHDTTVALSVLPWPPRSIPSQPLFNRYSPRRVAAVASRAIESAFSESGEAFTTPYKNMVRRLGRAGRGDMSVKTFDPTGWTLETALLMKGSRTVSVCIPCKNEAETVGDLVRLIEPTLLGTLVDELIVLDDGSTDGTGEIAEEAGATVVHVDWIHFFHGVAKGKGNALWSSLLASKGDIVVWIDGDITSFTTDWIVRLVMPLLIDAEVGLVKASYERPSHLGGGGRTTELVARPLLSMFFPDIADMQQPLAGEFAGRRSMLEAIPFSTGWGVEIGMIIDMFTKFGAGSLAQVDLGVRLHRHHKLETLAIQAAEVSATVLSRTPNPPTPASVPPTLLRKSGAPIELNLGQRPPANTLPKLGSVPQSPDDVRK</sequence>
<dbReference type="InterPro" id="IPR029044">
    <property type="entry name" value="Nucleotide-diphossugar_trans"/>
</dbReference>
<evidence type="ECO:0000256" key="6">
    <source>
        <dbReference type="SAM" id="MobiDB-lite"/>
    </source>
</evidence>
<gene>
    <name evidence="8" type="ORF">UFOPK1722_00796</name>
</gene>
<evidence type="ECO:0000259" key="7">
    <source>
        <dbReference type="Pfam" id="PF00535"/>
    </source>
</evidence>
<dbReference type="SUPFAM" id="SSF53448">
    <property type="entry name" value="Nucleotide-diphospho-sugar transferases"/>
    <property type="match status" value="1"/>
</dbReference>
<proteinExistence type="inferred from homology"/>
<keyword evidence="4" id="KW-0808">Transferase</keyword>
<reference evidence="8" key="1">
    <citation type="submission" date="2020-05" db="EMBL/GenBank/DDBJ databases">
        <authorList>
            <person name="Chiriac C."/>
            <person name="Salcher M."/>
            <person name="Ghai R."/>
            <person name="Kavagutti S V."/>
        </authorList>
    </citation>
    <scope>NUCLEOTIDE SEQUENCE</scope>
</reference>
<dbReference type="InterPro" id="IPR050256">
    <property type="entry name" value="Glycosyltransferase_2"/>
</dbReference>
<dbReference type="PANTHER" id="PTHR48090">
    <property type="entry name" value="UNDECAPRENYL-PHOSPHATE 4-DEOXY-4-FORMAMIDO-L-ARABINOSE TRANSFERASE-RELATED"/>
    <property type="match status" value="1"/>
</dbReference>
<comment type="similarity">
    <text evidence="2">Belongs to the glycosyltransferase 2 family.</text>
</comment>
<dbReference type="EMBL" id="CAEZTS010000056">
    <property type="protein sequence ID" value="CAB4577884.1"/>
    <property type="molecule type" value="Genomic_DNA"/>
</dbReference>
<keyword evidence="5" id="KW-0460">Magnesium</keyword>
<dbReference type="Gene3D" id="3.90.550.10">
    <property type="entry name" value="Spore Coat Polysaccharide Biosynthesis Protein SpsA, Chain A"/>
    <property type="match status" value="1"/>
</dbReference>
<dbReference type="PANTHER" id="PTHR48090:SF10">
    <property type="entry name" value="GLUCOSYL-3-PHOSPHOGLYCERATE SYNTHASE"/>
    <property type="match status" value="1"/>
</dbReference>
<evidence type="ECO:0000313" key="8">
    <source>
        <dbReference type="EMBL" id="CAB4577884.1"/>
    </source>
</evidence>
<protein>
    <submittedName>
        <fullName evidence="8">Unannotated protein</fullName>
    </submittedName>
</protein>
<organism evidence="8">
    <name type="scientific">freshwater metagenome</name>
    <dbReference type="NCBI Taxonomy" id="449393"/>
    <lineage>
        <taxon>unclassified sequences</taxon>
        <taxon>metagenomes</taxon>
        <taxon>ecological metagenomes</taxon>
    </lineage>
</organism>
<dbReference type="CDD" id="cd04179">
    <property type="entry name" value="DPM_DPG-synthase_like"/>
    <property type="match status" value="1"/>
</dbReference>
<dbReference type="GO" id="GO:0016757">
    <property type="term" value="F:glycosyltransferase activity"/>
    <property type="evidence" value="ECO:0007669"/>
    <property type="project" value="UniProtKB-KW"/>
</dbReference>
<dbReference type="NCBIfam" id="NF010496">
    <property type="entry name" value="PRK13915.1"/>
    <property type="match status" value="1"/>
</dbReference>
<keyword evidence="3" id="KW-0328">Glycosyltransferase</keyword>
<evidence type="ECO:0000256" key="3">
    <source>
        <dbReference type="ARBA" id="ARBA00022676"/>
    </source>
</evidence>
<comment type="cofactor">
    <cofactor evidence="1">
        <name>Mg(2+)</name>
        <dbReference type="ChEBI" id="CHEBI:18420"/>
    </cofactor>
</comment>
<accession>A0A6J6ESM1</accession>
<evidence type="ECO:0000256" key="5">
    <source>
        <dbReference type="ARBA" id="ARBA00022842"/>
    </source>
</evidence>
<dbReference type="InterPro" id="IPR001173">
    <property type="entry name" value="Glyco_trans_2-like"/>
</dbReference>
<evidence type="ECO:0000256" key="2">
    <source>
        <dbReference type="ARBA" id="ARBA00006739"/>
    </source>
</evidence>